<evidence type="ECO:0000256" key="2">
    <source>
        <dbReference type="ARBA" id="ARBA00009773"/>
    </source>
</evidence>
<evidence type="ECO:0000313" key="7">
    <source>
        <dbReference type="EMBL" id="HJC05409.1"/>
    </source>
</evidence>
<dbReference type="InterPro" id="IPR002549">
    <property type="entry name" value="AI-2E-like"/>
</dbReference>
<dbReference type="InterPro" id="IPR014227">
    <property type="entry name" value="YtvI-like"/>
</dbReference>
<dbReference type="EMBL" id="DWWT01000017">
    <property type="protein sequence ID" value="HJC05409.1"/>
    <property type="molecule type" value="Genomic_DNA"/>
</dbReference>
<feature type="transmembrane region" description="Helical" evidence="6">
    <location>
        <begin position="172"/>
        <end position="192"/>
    </location>
</feature>
<evidence type="ECO:0000256" key="3">
    <source>
        <dbReference type="ARBA" id="ARBA00022692"/>
    </source>
</evidence>
<feature type="transmembrane region" description="Helical" evidence="6">
    <location>
        <begin position="224"/>
        <end position="249"/>
    </location>
</feature>
<reference evidence="7" key="2">
    <citation type="submission" date="2021-04" db="EMBL/GenBank/DDBJ databases">
        <authorList>
            <person name="Gilroy R."/>
        </authorList>
    </citation>
    <scope>NUCLEOTIDE SEQUENCE</scope>
    <source>
        <strain evidence="7">CHK180-15479</strain>
    </source>
</reference>
<sequence length="387" mass="43047">MKETSGQEPEWRYCLRLVLNILIPASGWILALFAGPRLLKFFMPFVIGLVISMIANPLVRFLERRLRLVRRHSSLLIVAAVLALVIGLLYLVISRAVLAGRAFIWYLPQLYGAVEEEVRQGFDKLGDSLSFLPQGMRESWEAIGSSLGDYLNLAVEKAAPPTVEAAGSVARALPSLLVYSVVTVLSAYFFIVERDRIMAFLQERLPAGAWRYQRYLRGEIRRLVGGYFLAQFKIMAVVCLILTAGFLVLGVRFALLWAVLISLLDFLPVFGTGTALIPWGIIQILDGEYAFAAGLLLLYVLTQVVRQAVQPKLVGDSMGLNPFLTLLFLYLGFKAGGIAGMILAVPVGLFFLNLYHYGAFKGMTDSAAALIREIQMFRKGEKDDERE</sequence>
<gene>
    <name evidence="7" type="primary">ytvI</name>
    <name evidence="7" type="ORF">H9704_04550</name>
</gene>
<accession>A0A9D2SHH2</accession>
<feature type="transmembrane region" description="Helical" evidence="6">
    <location>
        <begin position="17"/>
        <end position="35"/>
    </location>
</feature>
<feature type="transmembrane region" description="Helical" evidence="6">
    <location>
        <begin position="41"/>
        <end position="62"/>
    </location>
</feature>
<proteinExistence type="inferred from homology"/>
<dbReference type="PANTHER" id="PTHR21716:SF68">
    <property type="entry name" value="TRANSPORT PROTEIN YTVI-RELATED"/>
    <property type="match status" value="1"/>
</dbReference>
<evidence type="ECO:0000256" key="4">
    <source>
        <dbReference type="ARBA" id="ARBA00022989"/>
    </source>
</evidence>
<dbReference type="Proteomes" id="UP000823910">
    <property type="component" value="Unassembled WGS sequence"/>
</dbReference>
<dbReference type="GO" id="GO:0016020">
    <property type="term" value="C:membrane"/>
    <property type="evidence" value="ECO:0007669"/>
    <property type="project" value="UniProtKB-SubCell"/>
</dbReference>
<dbReference type="Pfam" id="PF01594">
    <property type="entry name" value="AI-2E_transport"/>
    <property type="match status" value="1"/>
</dbReference>
<dbReference type="GO" id="GO:0055085">
    <property type="term" value="P:transmembrane transport"/>
    <property type="evidence" value="ECO:0007669"/>
    <property type="project" value="TreeGrafter"/>
</dbReference>
<feature type="transmembrane region" description="Helical" evidence="6">
    <location>
        <begin position="255"/>
        <end position="277"/>
    </location>
</feature>
<name>A0A9D2SHH2_9FIRM</name>
<protein>
    <submittedName>
        <fullName evidence="7">Sporulation integral membrane protein YtvI</fullName>
    </submittedName>
</protein>
<evidence type="ECO:0000256" key="1">
    <source>
        <dbReference type="ARBA" id="ARBA00004141"/>
    </source>
</evidence>
<feature type="transmembrane region" description="Helical" evidence="6">
    <location>
        <begin position="289"/>
        <end position="309"/>
    </location>
</feature>
<comment type="subcellular location">
    <subcellularLocation>
        <location evidence="1">Membrane</location>
        <topology evidence="1">Multi-pass membrane protein</topology>
    </subcellularLocation>
</comment>
<keyword evidence="3 6" id="KW-0812">Transmembrane</keyword>
<dbReference type="PANTHER" id="PTHR21716">
    <property type="entry name" value="TRANSMEMBRANE PROTEIN"/>
    <property type="match status" value="1"/>
</dbReference>
<evidence type="ECO:0000256" key="5">
    <source>
        <dbReference type="ARBA" id="ARBA00023136"/>
    </source>
</evidence>
<comment type="caution">
    <text evidence="7">The sequence shown here is derived from an EMBL/GenBank/DDBJ whole genome shotgun (WGS) entry which is preliminary data.</text>
</comment>
<organism evidence="7 8">
    <name type="scientific">Candidatus Enterocloster excrementipullorum</name>
    <dbReference type="NCBI Taxonomy" id="2838559"/>
    <lineage>
        <taxon>Bacteria</taxon>
        <taxon>Bacillati</taxon>
        <taxon>Bacillota</taxon>
        <taxon>Clostridia</taxon>
        <taxon>Lachnospirales</taxon>
        <taxon>Lachnospiraceae</taxon>
        <taxon>Enterocloster</taxon>
    </lineage>
</organism>
<evidence type="ECO:0000256" key="6">
    <source>
        <dbReference type="SAM" id="Phobius"/>
    </source>
</evidence>
<keyword evidence="4 6" id="KW-1133">Transmembrane helix</keyword>
<feature type="transmembrane region" description="Helical" evidence="6">
    <location>
        <begin position="74"/>
        <end position="93"/>
    </location>
</feature>
<keyword evidence="5 6" id="KW-0472">Membrane</keyword>
<comment type="similarity">
    <text evidence="2">Belongs to the autoinducer-2 exporter (AI-2E) (TC 2.A.86) family.</text>
</comment>
<reference evidence="7" key="1">
    <citation type="journal article" date="2021" name="PeerJ">
        <title>Extensive microbial diversity within the chicken gut microbiome revealed by metagenomics and culture.</title>
        <authorList>
            <person name="Gilroy R."/>
            <person name="Ravi A."/>
            <person name="Getino M."/>
            <person name="Pursley I."/>
            <person name="Horton D.L."/>
            <person name="Alikhan N.F."/>
            <person name="Baker D."/>
            <person name="Gharbi K."/>
            <person name="Hall N."/>
            <person name="Watson M."/>
            <person name="Adriaenssens E.M."/>
            <person name="Foster-Nyarko E."/>
            <person name="Jarju S."/>
            <person name="Secka A."/>
            <person name="Antonio M."/>
            <person name="Oren A."/>
            <person name="Chaudhuri R.R."/>
            <person name="La Ragione R."/>
            <person name="Hildebrand F."/>
            <person name="Pallen M.J."/>
        </authorList>
    </citation>
    <scope>NUCLEOTIDE SEQUENCE</scope>
    <source>
        <strain evidence="7">CHK180-15479</strain>
    </source>
</reference>
<dbReference type="NCBIfam" id="TIGR02872">
    <property type="entry name" value="spore_ytvI"/>
    <property type="match status" value="1"/>
</dbReference>
<feature type="transmembrane region" description="Helical" evidence="6">
    <location>
        <begin position="329"/>
        <end position="355"/>
    </location>
</feature>
<evidence type="ECO:0000313" key="8">
    <source>
        <dbReference type="Proteomes" id="UP000823910"/>
    </source>
</evidence>
<dbReference type="AlphaFoldDB" id="A0A9D2SHH2"/>